<comment type="caution">
    <text evidence="4">The sequence shown here is derived from an EMBL/GenBank/DDBJ whole genome shotgun (WGS) entry which is preliminary data.</text>
</comment>
<evidence type="ECO:0000313" key="4">
    <source>
        <dbReference type="EMBL" id="KAG5916712.1"/>
    </source>
</evidence>
<evidence type="ECO:0000256" key="3">
    <source>
        <dbReference type="SAM" id="SignalP"/>
    </source>
</evidence>
<keyword evidence="5" id="KW-1185">Reference proteome</keyword>
<dbReference type="OrthoDB" id="5239590at2759"/>
<feature type="region of interest" description="Disordered" evidence="1">
    <location>
        <begin position="416"/>
        <end position="445"/>
    </location>
</feature>
<dbReference type="EMBL" id="SRPY01000870">
    <property type="protein sequence ID" value="KAG5916712.1"/>
    <property type="molecule type" value="Genomic_DNA"/>
</dbReference>
<feature type="transmembrane region" description="Helical" evidence="2">
    <location>
        <begin position="222"/>
        <end position="244"/>
    </location>
</feature>
<organism evidence="4 5">
    <name type="scientific">Claviceps africana</name>
    <dbReference type="NCBI Taxonomy" id="83212"/>
    <lineage>
        <taxon>Eukaryota</taxon>
        <taxon>Fungi</taxon>
        <taxon>Dikarya</taxon>
        <taxon>Ascomycota</taxon>
        <taxon>Pezizomycotina</taxon>
        <taxon>Sordariomycetes</taxon>
        <taxon>Hypocreomycetidae</taxon>
        <taxon>Hypocreales</taxon>
        <taxon>Clavicipitaceae</taxon>
        <taxon>Claviceps</taxon>
    </lineage>
</organism>
<feature type="region of interest" description="Disordered" evidence="1">
    <location>
        <begin position="275"/>
        <end position="329"/>
    </location>
</feature>
<accession>A0A8K0J6P5</accession>
<name>A0A8K0J6P5_9HYPO</name>
<protein>
    <recommendedName>
        <fullName evidence="6">Centromere/microtubule binding protein cbf5-like protein</fullName>
    </recommendedName>
</protein>
<evidence type="ECO:0000256" key="2">
    <source>
        <dbReference type="SAM" id="Phobius"/>
    </source>
</evidence>
<feature type="chain" id="PRO_5035461607" description="Centromere/microtubule binding protein cbf5-like protein" evidence="3">
    <location>
        <begin position="17"/>
        <end position="445"/>
    </location>
</feature>
<gene>
    <name evidence="4" type="ORF">E4U42_007546</name>
</gene>
<keyword evidence="2" id="KW-0472">Membrane</keyword>
<proteinExistence type="predicted"/>
<dbReference type="Proteomes" id="UP000811619">
    <property type="component" value="Unassembled WGS sequence"/>
</dbReference>
<keyword evidence="2" id="KW-1133">Transmembrane helix</keyword>
<sequence>MRRGTLLAALLPVARAILCPAGSQCSSSCGNVLDKTSPDDLVCDQGAFSSDPTGQLFASCVDCQRSSTYHAANDSDIQSMLYNLRYALSYCLWGKVPSRNPKVVDTPCITTKACGPFQDAVQYQNLSSKYDAYQYCEIWPTDDIPDFQGCTDCLQAEGRSYLANFVIALQAGCQQKPSPGLYIGLDGEIFSPTAVQISSPSPTATLDPAWFDNGPVTLGAKVGIAIGCIVGFLILLGCGIVWNGKRRRRAFLRRLDAKYAQGGWPAPNKQYEMGEAMKQQQQQQQQQTPFRAYNDTPVSQRPLRGWNDTPVSQPPSRGLDESPLPASSEPAFSKYISPYTSQFNSPTSIHDAQVVSWPPAALAPNRQIGLETTTKTSEGPAGGAHWSPRSAASEDKGKYKMEEAYEMHEVDTSVSDCTISAGGRSPHDQNHKNQAPVLGHPGFGR</sequence>
<feature type="region of interest" description="Disordered" evidence="1">
    <location>
        <begin position="373"/>
        <end position="397"/>
    </location>
</feature>
<reference evidence="4" key="1">
    <citation type="journal article" date="2020" name="bioRxiv">
        <title>Whole genome comparisons of ergot fungi reveals the divergence and evolution of species within the genus Claviceps are the result of varying mechanisms driving genome evolution and host range expansion.</title>
        <authorList>
            <person name="Wyka S.A."/>
            <person name="Mondo S.J."/>
            <person name="Liu M."/>
            <person name="Dettman J."/>
            <person name="Nalam V."/>
            <person name="Broders K.D."/>
        </authorList>
    </citation>
    <scope>NUCLEOTIDE SEQUENCE</scope>
    <source>
        <strain evidence="4">CCC 489</strain>
    </source>
</reference>
<keyword evidence="3" id="KW-0732">Signal</keyword>
<feature type="signal peptide" evidence="3">
    <location>
        <begin position="1"/>
        <end position="16"/>
    </location>
</feature>
<keyword evidence="2" id="KW-0812">Transmembrane</keyword>
<dbReference type="AlphaFoldDB" id="A0A8K0J6P5"/>
<evidence type="ECO:0008006" key="6">
    <source>
        <dbReference type="Google" id="ProtNLM"/>
    </source>
</evidence>
<evidence type="ECO:0000256" key="1">
    <source>
        <dbReference type="SAM" id="MobiDB-lite"/>
    </source>
</evidence>
<evidence type="ECO:0000313" key="5">
    <source>
        <dbReference type="Proteomes" id="UP000811619"/>
    </source>
</evidence>